<evidence type="ECO:0000256" key="2">
    <source>
        <dbReference type="ARBA" id="ARBA00013133"/>
    </source>
</evidence>
<comment type="cofactor">
    <cofactor evidence="9">
        <name>Fe cation</name>
        <dbReference type="ChEBI" id="CHEBI:24875"/>
    </cofactor>
    <text evidence="9">Binds 1 Fe cation per subunit.</text>
</comment>
<dbReference type="SUPFAM" id="SSF51182">
    <property type="entry name" value="RmlC-like cupins"/>
    <property type="match status" value="1"/>
</dbReference>
<dbReference type="AlphaFoldDB" id="A0A9P4UII2"/>
<evidence type="ECO:0000313" key="11">
    <source>
        <dbReference type="Proteomes" id="UP000799441"/>
    </source>
</evidence>
<keyword evidence="11" id="KW-1185">Reference proteome</keyword>
<dbReference type="InterPro" id="IPR014710">
    <property type="entry name" value="RmlC-like_jellyroll"/>
</dbReference>
<gene>
    <name evidence="10" type="ORF">K431DRAFT_234309</name>
</gene>
<evidence type="ECO:0000256" key="5">
    <source>
        <dbReference type="ARBA" id="ARBA00023002"/>
    </source>
</evidence>
<dbReference type="GO" id="GO:0017172">
    <property type="term" value="F:cysteine dioxygenase activity"/>
    <property type="evidence" value="ECO:0007669"/>
    <property type="project" value="UniProtKB-UniRule"/>
</dbReference>
<dbReference type="CDD" id="cd10548">
    <property type="entry name" value="cupin_CDO"/>
    <property type="match status" value="1"/>
</dbReference>
<dbReference type="Proteomes" id="UP000799441">
    <property type="component" value="Unassembled WGS sequence"/>
</dbReference>
<accession>A0A9P4UII2</accession>
<protein>
    <recommendedName>
        <fullName evidence="2 9">Cysteine dioxygenase</fullName>
        <ecNumber evidence="2 9">1.13.11.20</ecNumber>
    </recommendedName>
</protein>
<comment type="similarity">
    <text evidence="1 9">Belongs to the cysteine dioxygenase family.</text>
</comment>
<feature type="binding site" evidence="8">
    <location>
        <position position="83"/>
    </location>
    <ligand>
        <name>Fe cation</name>
        <dbReference type="ChEBI" id="CHEBI:24875"/>
        <note>catalytic</note>
    </ligand>
</feature>
<keyword evidence="6 8" id="KW-0408">Iron</keyword>
<dbReference type="EMBL" id="MU003858">
    <property type="protein sequence ID" value="KAF2716892.1"/>
    <property type="molecule type" value="Genomic_DNA"/>
</dbReference>
<dbReference type="InterPro" id="IPR011051">
    <property type="entry name" value="RmlC_Cupin_sf"/>
</dbReference>
<comment type="caution">
    <text evidence="10">The sequence shown here is derived from an EMBL/GenBank/DDBJ whole genome shotgun (WGS) entry which is preliminary data.</text>
</comment>
<keyword evidence="7" id="KW-0883">Thioether bond</keyword>
<keyword evidence="3 8" id="KW-0479">Metal-binding</keyword>
<evidence type="ECO:0000256" key="8">
    <source>
        <dbReference type="PIRSR" id="PIRSR610300-51"/>
    </source>
</evidence>
<dbReference type="PANTHER" id="PTHR12918">
    <property type="entry name" value="CYSTEINE DIOXYGENASE"/>
    <property type="match status" value="1"/>
</dbReference>
<feature type="cross-link" description="3'-(S-cysteinyl)-tyrosine (Cys-Tyr)" evidence="7">
    <location>
        <begin position="88"/>
        <end position="151"/>
    </location>
</feature>
<dbReference type="PANTHER" id="PTHR12918:SF1">
    <property type="entry name" value="CYSTEINE DIOXYGENASE TYPE 1"/>
    <property type="match status" value="1"/>
</dbReference>
<dbReference type="OrthoDB" id="543511at2759"/>
<name>A0A9P4UII2_9PEZI</name>
<organism evidence="10 11">
    <name type="scientific">Polychaeton citri CBS 116435</name>
    <dbReference type="NCBI Taxonomy" id="1314669"/>
    <lineage>
        <taxon>Eukaryota</taxon>
        <taxon>Fungi</taxon>
        <taxon>Dikarya</taxon>
        <taxon>Ascomycota</taxon>
        <taxon>Pezizomycotina</taxon>
        <taxon>Dothideomycetes</taxon>
        <taxon>Dothideomycetidae</taxon>
        <taxon>Capnodiales</taxon>
        <taxon>Capnodiaceae</taxon>
        <taxon>Polychaeton</taxon>
    </lineage>
</organism>
<dbReference type="GO" id="GO:0008198">
    <property type="term" value="F:ferrous iron binding"/>
    <property type="evidence" value="ECO:0007669"/>
    <property type="project" value="TreeGrafter"/>
</dbReference>
<feature type="binding site" evidence="8">
    <location>
        <position position="81"/>
    </location>
    <ligand>
        <name>Fe cation</name>
        <dbReference type="ChEBI" id="CHEBI:24875"/>
        <note>catalytic</note>
    </ligand>
</feature>
<keyword evidence="4 9" id="KW-0223">Dioxygenase</keyword>
<evidence type="ECO:0000313" key="10">
    <source>
        <dbReference type="EMBL" id="KAF2716892.1"/>
    </source>
</evidence>
<evidence type="ECO:0000256" key="4">
    <source>
        <dbReference type="ARBA" id="ARBA00022964"/>
    </source>
</evidence>
<dbReference type="EC" id="1.13.11.20" evidence="2 9"/>
<evidence type="ECO:0000256" key="6">
    <source>
        <dbReference type="ARBA" id="ARBA00023004"/>
    </source>
</evidence>
<evidence type="ECO:0000256" key="9">
    <source>
        <dbReference type="RuleBase" id="RU366010"/>
    </source>
</evidence>
<proteinExistence type="inferred from homology"/>
<dbReference type="InterPro" id="IPR010300">
    <property type="entry name" value="CDO_1"/>
</dbReference>
<sequence>MLQFIENLADTLERCTKPYLQADINQLKKVVLESFLATKDWKPFAFPDHRVPYTRNLVHTLRGRGTLLVIVWTPGRSSPVHDHADSHCIMRILSGRLTETVYGWPGEEVGCSMKSRRTYGENEMTYITDGLGLHQMSNSSDTEPAVSLHLYTPPFIATHGCRTFDNASGEASILQRPTFYSAYGVKSE</sequence>
<dbReference type="Gene3D" id="2.60.120.10">
    <property type="entry name" value="Jelly Rolls"/>
    <property type="match status" value="1"/>
</dbReference>
<keyword evidence="5 9" id="KW-0560">Oxidoreductase</keyword>
<dbReference type="Pfam" id="PF05995">
    <property type="entry name" value="CDO_I"/>
    <property type="match status" value="1"/>
</dbReference>
<evidence type="ECO:0000256" key="7">
    <source>
        <dbReference type="PIRSR" id="PIRSR610300-50"/>
    </source>
</evidence>
<comment type="catalytic activity">
    <reaction evidence="9">
        <text>L-cysteine + O2 = 3-sulfino-L-alanine + H(+)</text>
        <dbReference type="Rhea" id="RHEA:20441"/>
        <dbReference type="ChEBI" id="CHEBI:15378"/>
        <dbReference type="ChEBI" id="CHEBI:15379"/>
        <dbReference type="ChEBI" id="CHEBI:35235"/>
        <dbReference type="ChEBI" id="CHEBI:61085"/>
        <dbReference type="EC" id="1.13.11.20"/>
    </reaction>
</comment>
<reference evidence="10" key="1">
    <citation type="journal article" date="2020" name="Stud. Mycol.">
        <title>101 Dothideomycetes genomes: a test case for predicting lifestyles and emergence of pathogens.</title>
        <authorList>
            <person name="Haridas S."/>
            <person name="Albert R."/>
            <person name="Binder M."/>
            <person name="Bloem J."/>
            <person name="Labutti K."/>
            <person name="Salamov A."/>
            <person name="Andreopoulos B."/>
            <person name="Baker S."/>
            <person name="Barry K."/>
            <person name="Bills G."/>
            <person name="Bluhm B."/>
            <person name="Cannon C."/>
            <person name="Castanera R."/>
            <person name="Culley D."/>
            <person name="Daum C."/>
            <person name="Ezra D."/>
            <person name="Gonzalez J."/>
            <person name="Henrissat B."/>
            <person name="Kuo A."/>
            <person name="Liang C."/>
            <person name="Lipzen A."/>
            <person name="Lutzoni F."/>
            <person name="Magnuson J."/>
            <person name="Mondo S."/>
            <person name="Nolan M."/>
            <person name="Ohm R."/>
            <person name="Pangilinan J."/>
            <person name="Park H.-J."/>
            <person name="Ramirez L."/>
            <person name="Alfaro M."/>
            <person name="Sun H."/>
            <person name="Tritt A."/>
            <person name="Yoshinaga Y."/>
            <person name="Zwiers L.-H."/>
            <person name="Turgeon B."/>
            <person name="Goodwin S."/>
            <person name="Spatafora J."/>
            <person name="Crous P."/>
            <person name="Grigoriev I."/>
        </authorList>
    </citation>
    <scope>NUCLEOTIDE SEQUENCE</scope>
    <source>
        <strain evidence="10">CBS 116435</strain>
    </source>
</reference>
<evidence type="ECO:0000256" key="3">
    <source>
        <dbReference type="ARBA" id="ARBA00022723"/>
    </source>
</evidence>
<dbReference type="GO" id="GO:0019448">
    <property type="term" value="P:L-cysteine catabolic process"/>
    <property type="evidence" value="ECO:0007669"/>
    <property type="project" value="TreeGrafter"/>
</dbReference>
<evidence type="ECO:0000256" key="1">
    <source>
        <dbReference type="ARBA" id="ARBA00006622"/>
    </source>
</evidence>
<feature type="binding site" evidence="8">
    <location>
        <position position="134"/>
    </location>
    <ligand>
        <name>Fe cation</name>
        <dbReference type="ChEBI" id="CHEBI:24875"/>
        <note>catalytic</note>
    </ligand>
</feature>